<dbReference type="NCBIfam" id="TIGR01509">
    <property type="entry name" value="HAD-SF-IA-v3"/>
    <property type="match status" value="1"/>
</dbReference>
<dbReference type="Pfam" id="PF00702">
    <property type="entry name" value="Hydrolase"/>
    <property type="match status" value="1"/>
</dbReference>
<dbReference type="Gene3D" id="3.40.50.1000">
    <property type="entry name" value="HAD superfamily/HAD-like"/>
    <property type="match status" value="1"/>
</dbReference>
<dbReference type="InterPro" id="IPR036412">
    <property type="entry name" value="HAD-like_sf"/>
</dbReference>
<dbReference type="Gene3D" id="1.10.150.240">
    <property type="entry name" value="Putative phosphatase, domain 2"/>
    <property type="match status" value="1"/>
</dbReference>
<dbReference type="PRINTS" id="PR00413">
    <property type="entry name" value="HADHALOGNASE"/>
</dbReference>
<evidence type="ECO:0000313" key="2">
    <source>
        <dbReference type="Proteomes" id="UP001431784"/>
    </source>
</evidence>
<dbReference type="SUPFAM" id="SSF56784">
    <property type="entry name" value="HAD-like"/>
    <property type="match status" value="1"/>
</dbReference>
<dbReference type="InterPro" id="IPR006439">
    <property type="entry name" value="HAD-SF_hydro_IA"/>
</dbReference>
<name>A0ABT5TAZ3_9RHOB</name>
<dbReference type="InterPro" id="IPR023198">
    <property type="entry name" value="PGP-like_dom2"/>
</dbReference>
<protein>
    <submittedName>
        <fullName evidence="1">HAD family phosphatase</fullName>
    </submittedName>
</protein>
<dbReference type="SFLD" id="SFLDG01129">
    <property type="entry name" value="C1.5:_HAD__Beta-PGM__Phosphata"/>
    <property type="match status" value="1"/>
</dbReference>
<dbReference type="CDD" id="cd02603">
    <property type="entry name" value="HAD_sEH-N_like"/>
    <property type="match status" value="1"/>
</dbReference>
<keyword evidence="2" id="KW-1185">Reference proteome</keyword>
<gene>
    <name evidence="1" type="ORF">PUT78_08320</name>
</gene>
<evidence type="ECO:0000313" key="1">
    <source>
        <dbReference type="EMBL" id="MDD7971103.1"/>
    </source>
</evidence>
<proteinExistence type="predicted"/>
<dbReference type="PANTHER" id="PTHR43611">
    <property type="entry name" value="ALPHA-D-GLUCOSE 1-PHOSPHATE PHOSPHATASE"/>
    <property type="match status" value="1"/>
</dbReference>
<dbReference type="RefSeq" id="WP_274351787.1">
    <property type="nucleotide sequence ID" value="NZ_JAQZSM010000005.1"/>
</dbReference>
<dbReference type="SFLD" id="SFLDS00003">
    <property type="entry name" value="Haloacid_Dehalogenase"/>
    <property type="match status" value="1"/>
</dbReference>
<dbReference type="EMBL" id="JAQZSM010000005">
    <property type="protein sequence ID" value="MDD7971103.1"/>
    <property type="molecule type" value="Genomic_DNA"/>
</dbReference>
<sequence>MTRDIHAVVFDIGNVLIGWNPEQFYDSLIGQDRRKALFAAVDLDGMNARIDRGARFHDTVLGMIEFHPEWETEIMIWHDRWIDMIAPVIAPSVQMLRNLRAQSVPVYALSNFGDDTFTMAQNKYEFLHEFDRAFISGRLGVMKPETRIYEILEDETGVAPENLFFIDDRAENIEAAVTRGWAGHVFRSPGGLKDSLVQLGLPS</sequence>
<organism evidence="1 2">
    <name type="scientific">Roseinatronobacter alkalisoli</name>
    <dbReference type="NCBI Taxonomy" id="3028235"/>
    <lineage>
        <taxon>Bacteria</taxon>
        <taxon>Pseudomonadati</taxon>
        <taxon>Pseudomonadota</taxon>
        <taxon>Alphaproteobacteria</taxon>
        <taxon>Rhodobacterales</taxon>
        <taxon>Paracoccaceae</taxon>
        <taxon>Roseinatronobacter</taxon>
    </lineage>
</organism>
<dbReference type="PANTHER" id="PTHR43611:SF3">
    <property type="entry name" value="FLAVIN MONONUCLEOTIDE HYDROLASE 1, CHLOROPLATIC"/>
    <property type="match status" value="1"/>
</dbReference>
<comment type="caution">
    <text evidence="1">The sequence shown here is derived from an EMBL/GenBank/DDBJ whole genome shotgun (WGS) entry which is preliminary data.</text>
</comment>
<reference evidence="1" key="1">
    <citation type="submission" date="2023-02" db="EMBL/GenBank/DDBJ databases">
        <title>Description of Roseinatronobacter alkalisoli sp. nov., an alkaliphilic bacerium isolated from soda soil.</title>
        <authorList>
            <person name="Wei W."/>
        </authorList>
    </citation>
    <scope>NUCLEOTIDE SEQUENCE</scope>
    <source>
        <strain evidence="1">HJB301</strain>
    </source>
</reference>
<accession>A0ABT5TAZ3</accession>
<dbReference type="Proteomes" id="UP001431784">
    <property type="component" value="Unassembled WGS sequence"/>
</dbReference>
<dbReference type="InterPro" id="IPR023214">
    <property type="entry name" value="HAD_sf"/>
</dbReference>